<name>A0A2R5GGV8_9STRA</name>
<reference evidence="2 3" key="1">
    <citation type="submission" date="2017-12" db="EMBL/GenBank/DDBJ databases">
        <title>Sequencing, de novo assembly and annotation of complete genome of a new Thraustochytrid species, strain FCC1311.</title>
        <authorList>
            <person name="Sedici K."/>
            <person name="Godart F."/>
            <person name="Aiese Cigliano R."/>
            <person name="Sanseverino W."/>
            <person name="Barakat M."/>
            <person name="Ortet P."/>
            <person name="Marechal E."/>
            <person name="Cagnac O."/>
            <person name="Amato A."/>
        </authorList>
    </citation>
    <scope>NUCLEOTIDE SEQUENCE [LARGE SCALE GENOMIC DNA]</scope>
</reference>
<dbReference type="AlphaFoldDB" id="A0A2R5GGV8"/>
<protein>
    <submittedName>
        <fullName evidence="2">Uncharacterized protein</fullName>
    </submittedName>
</protein>
<dbReference type="EMBL" id="BEYU01000037">
    <property type="protein sequence ID" value="GBG27883.1"/>
    <property type="molecule type" value="Genomic_DNA"/>
</dbReference>
<evidence type="ECO:0000256" key="1">
    <source>
        <dbReference type="SAM" id="MobiDB-lite"/>
    </source>
</evidence>
<sequence length="301" mass="33954">MRGCSGAMLGLAVAAKKCRFDCPRHSKVKWKDECCNSIYDCKCDKGYKRVAHKNKCVKIDDEQEVPEKDPIKCPGGRKKSKCCENEKCYKKKFGVWNFTVDDDEGLVDNDEDLVDDDTPGVDKDSDDDDEDDIEVDGDDEGDIIEEDDELFPIGELLEESEEEETGVSFRASIMDFLEQDQTVSCPRSIVCAKGTKPCQKDGCPRNKAKNCCCKCKRGRMKDNGKCWCPPPKPTPAPTKAPKECAGYTKCKKKPNSKRYFHKGKGKCMCKCKKGFKKENGECKPKLCFYKTKCLKTEVLTK</sequence>
<organism evidence="2 3">
    <name type="scientific">Hondaea fermentalgiana</name>
    <dbReference type="NCBI Taxonomy" id="2315210"/>
    <lineage>
        <taxon>Eukaryota</taxon>
        <taxon>Sar</taxon>
        <taxon>Stramenopiles</taxon>
        <taxon>Bigyra</taxon>
        <taxon>Labyrinthulomycetes</taxon>
        <taxon>Thraustochytrida</taxon>
        <taxon>Thraustochytriidae</taxon>
        <taxon>Hondaea</taxon>
    </lineage>
</organism>
<evidence type="ECO:0000313" key="2">
    <source>
        <dbReference type="EMBL" id="GBG27883.1"/>
    </source>
</evidence>
<comment type="caution">
    <text evidence="2">The sequence shown here is derived from an EMBL/GenBank/DDBJ whole genome shotgun (WGS) entry which is preliminary data.</text>
</comment>
<dbReference type="Proteomes" id="UP000241890">
    <property type="component" value="Unassembled WGS sequence"/>
</dbReference>
<proteinExistence type="predicted"/>
<gene>
    <name evidence="2" type="ORF">FCC1311_041062</name>
</gene>
<keyword evidence="3" id="KW-1185">Reference proteome</keyword>
<accession>A0A2R5GGV8</accession>
<evidence type="ECO:0000313" key="3">
    <source>
        <dbReference type="Proteomes" id="UP000241890"/>
    </source>
</evidence>
<feature type="region of interest" description="Disordered" evidence="1">
    <location>
        <begin position="107"/>
        <end position="139"/>
    </location>
</feature>
<dbReference type="InParanoid" id="A0A2R5GGV8"/>